<accession>A0A7J7WVS7</accession>
<comment type="caution">
    <text evidence="2">The sequence shown here is derived from an EMBL/GenBank/DDBJ whole genome shotgun (WGS) entry which is preliminary data.</text>
</comment>
<dbReference type="AlphaFoldDB" id="A0A7J7WVS7"/>
<feature type="region of interest" description="Disordered" evidence="1">
    <location>
        <begin position="50"/>
        <end position="69"/>
    </location>
</feature>
<reference evidence="2 3" key="1">
    <citation type="journal article" date="2020" name="Nature">
        <title>Six reference-quality genomes reveal evolution of bat adaptations.</title>
        <authorList>
            <person name="Jebb D."/>
            <person name="Huang Z."/>
            <person name="Pippel M."/>
            <person name="Hughes G.M."/>
            <person name="Lavrichenko K."/>
            <person name="Devanna P."/>
            <person name="Winkler S."/>
            <person name="Jermiin L.S."/>
            <person name="Skirmuntt E.C."/>
            <person name="Katzourakis A."/>
            <person name="Burkitt-Gray L."/>
            <person name="Ray D.A."/>
            <person name="Sullivan K.A.M."/>
            <person name="Roscito J.G."/>
            <person name="Kirilenko B.M."/>
            <person name="Davalos L.M."/>
            <person name="Corthals A.P."/>
            <person name="Power M.L."/>
            <person name="Jones G."/>
            <person name="Ransome R.D."/>
            <person name="Dechmann D.K.N."/>
            <person name="Locatelli A.G."/>
            <person name="Puechmaille S.J."/>
            <person name="Fedrigo O."/>
            <person name="Jarvis E.D."/>
            <person name="Hiller M."/>
            <person name="Vernes S.C."/>
            <person name="Myers E.W."/>
            <person name="Teeling E.C."/>
        </authorList>
    </citation>
    <scope>NUCLEOTIDE SEQUENCE [LARGE SCALE GENOMIC DNA]</scope>
    <source>
        <strain evidence="2">MMyoMyo1</strain>
        <tissue evidence="2">Flight muscle</tissue>
    </source>
</reference>
<keyword evidence="3" id="KW-1185">Reference proteome</keyword>
<evidence type="ECO:0000256" key="1">
    <source>
        <dbReference type="SAM" id="MobiDB-lite"/>
    </source>
</evidence>
<name>A0A7J7WVS7_MYOMY</name>
<gene>
    <name evidence="2" type="ORF">mMyoMyo1_011913</name>
</gene>
<organism evidence="2 3">
    <name type="scientific">Myotis myotis</name>
    <name type="common">Greater mouse-eared bat</name>
    <name type="synonym">Vespertilio myotis</name>
    <dbReference type="NCBI Taxonomy" id="51298"/>
    <lineage>
        <taxon>Eukaryota</taxon>
        <taxon>Metazoa</taxon>
        <taxon>Chordata</taxon>
        <taxon>Craniata</taxon>
        <taxon>Vertebrata</taxon>
        <taxon>Euteleostomi</taxon>
        <taxon>Mammalia</taxon>
        <taxon>Eutheria</taxon>
        <taxon>Laurasiatheria</taxon>
        <taxon>Chiroptera</taxon>
        <taxon>Yangochiroptera</taxon>
        <taxon>Vespertilionidae</taxon>
        <taxon>Myotis</taxon>
    </lineage>
</organism>
<evidence type="ECO:0000313" key="2">
    <source>
        <dbReference type="EMBL" id="KAF6341497.1"/>
    </source>
</evidence>
<dbReference type="Proteomes" id="UP000527355">
    <property type="component" value="Unassembled WGS sequence"/>
</dbReference>
<proteinExistence type="predicted"/>
<protein>
    <submittedName>
        <fullName evidence="2">Uncharacterized protein</fullName>
    </submittedName>
</protein>
<dbReference type="EMBL" id="JABWUV010000007">
    <property type="protein sequence ID" value="KAF6341497.1"/>
    <property type="molecule type" value="Genomic_DNA"/>
</dbReference>
<evidence type="ECO:0000313" key="3">
    <source>
        <dbReference type="Proteomes" id="UP000527355"/>
    </source>
</evidence>
<sequence length="156" mass="16975">MLKHYRGFALPDTFSFQQLNRKRISETQHTLKEGRGENATPSVTAIHKPASEAGGGEGRIPEESFPGNNATESRLIYNQITAATGDQVQSLMDCRHSSGQTAIINPLTFIPSSETSAIALEKVLVSAGEGQESIMQGDCCEQVINQHQFLLLTSTR</sequence>